<keyword evidence="2" id="KW-0812">Transmembrane</keyword>
<dbReference type="RefSeq" id="WP_052107996.1">
    <property type="nucleotide sequence ID" value="NZ_AVPU01000009.1"/>
</dbReference>
<feature type="compositionally biased region" description="Pro residues" evidence="1">
    <location>
        <begin position="177"/>
        <end position="192"/>
    </location>
</feature>
<reference evidence="3 4" key="1">
    <citation type="submission" date="2013-08" db="EMBL/GenBank/DDBJ databases">
        <title>Genome sequencing of Lysobacter.</title>
        <authorList>
            <person name="Zhang S."/>
            <person name="Wang G."/>
        </authorList>
    </citation>
    <scope>NUCLEOTIDE SEQUENCE [LARGE SCALE GENOMIC DNA]</scope>
    <source>
        <strain evidence="3 4">GH1-9</strain>
    </source>
</reference>
<dbReference type="OrthoDB" id="6057666at2"/>
<feature type="region of interest" description="Disordered" evidence="1">
    <location>
        <begin position="1"/>
        <end position="28"/>
    </location>
</feature>
<keyword evidence="2" id="KW-1133">Transmembrane helix</keyword>
<dbReference type="AlphaFoldDB" id="A0A0A0EXD0"/>
<feature type="compositionally biased region" description="Low complexity" evidence="1">
    <location>
        <begin position="193"/>
        <end position="217"/>
    </location>
</feature>
<feature type="compositionally biased region" description="Low complexity" evidence="1">
    <location>
        <begin position="88"/>
        <end position="111"/>
    </location>
</feature>
<evidence type="ECO:0000256" key="1">
    <source>
        <dbReference type="SAM" id="MobiDB-lite"/>
    </source>
</evidence>
<gene>
    <name evidence="3" type="ORF">N800_02215</name>
</gene>
<keyword evidence="4" id="KW-1185">Reference proteome</keyword>
<protein>
    <submittedName>
        <fullName evidence="3">Uncharacterized protein</fullName>
    </submittedName>
</protein>
<dbReference type="Proteomes" id="UP000029998">
    <property type="component" value="Unassembled WGS sequence"/>
</dbReference>
<feature type="region of interest" description="Disordered" evidence="1">
    <location>
        <begin position="171"/>
        <end position="226"/>
    </location>
</feature>
<evidence type="ECO:0000256" key="2">
    <source>
        <dbReference type="SAM" id="Phobius"/>
    </source>
</evidence>
<comment type="caution">
    <text evidence="3">The sequence shown here is derived from an EMBL/GenBank/DDBJ whole genome shotgun (WGS) entry which is preliminary data.</text>
</comment>
<proteinExistence type="predicted"/>
<feature type="transmembrane region" description="Helical" evidence="2">
    <location>
        <begin position="55"/>
        <end position="75"/>
    </location>
</feature>
<dbReference type="EMBL" id="AVPU01000009">
    <property type="protein sequence ID" value="KGM54895.1"/>
    <property type="molecule type" value="Genomic_DNA"/>
</dbReference>
<evidence type="ECO:0000313" key="4">
    <source>
        <dbReference type="Proteomes" id="UP000029998"/>
    </source>
</evidence>
<accession>A0A0A0EXD0</accession>
<dbReference type="STRING" id="1385517.N800_02215"/>
<sequence>MSPVSRDPLTPEERELASRLSRIGPHGEPPAALDARILSAAHAALATAPRRHRRWPAVLGVAATLALAVGISWQMRLRPEAELPALEEGPAAAPQVAEPHAEAADAAAAMPPVAPPEAETKAKPEAINDEPQPQRQMVPPVASRSKVAAPQEPPVIIDSIEAADEPPMELAPAPVAAAPPAPPPAPPAPVPAAAPTSEAVASDRAAAASAAKSAQRSTARESVVVTGSRLGSAARIGDREPRDIPVEEDTRLAATAWLDRIRLRQAAEDVEGARASLALFRRHFPDHAIPQDLAPLAQ</sequence>
<organism evidence="3 4">
    <name type="scientific">Lysobacter daejeonensis GH1-9</name>
    <dbReference type="NCBI Taxonomy" id="1385517"/>
    <lineage>
        <taxon>Bacteria</taxon>
        <taxon>Pseudomonadati</taxon>
        <taxon>Pseudomonadota</taxon>
        <taxon>Gammaproteobacteria</taxon>
        <taxon>Lysobacterales</taxon>
        <taxon>Lysobacteraceae</taxon>
        <taxon>Aerolutibacter</taxon>
    </lineage>
</organism>
<keyword evidence="2" id="KW-0472">Membrane</keyword>
<evidence type="ECO:0000313" key="3">
    <source>
        <dbReference type="EMBL" id="KGM54895.1"/>
    </source>
</evidence>
<name>A0A0A0EXD0_9GAMM</name>
<dbReference type="eggNOG" id="ENOG5033FIT">
    <property type="taxonomic scope" value="Bacteria"/>
</dbReference>
<feature type="region of interest" description="Disordered" evidence="1">
    <location>
        <begin position="88"/>
        <end position="151"/>
    </location>
</feature>